<dbReference type="Proteomes" id="UP001209878">
    <property type="component" value="Unassembled WGS sequence"/>
</dbReference>
<dbReference type="PROSITE" id="PS50082">
    <property type="entry name" value="WD_REPEATS_2"/>
    <property type="match status" value="1"/>
</dbReference>
<dbReference type="SMART" id="SM00320">
    <property type="entry name" value="WD40"/>
    <property type="match status" value="2"/>
</dbReference>
<dbReference type="AlphaFoldDB" id="A0AAD9KV29"/>
<dbReference type="PROSITE" id="PS50294">
    <property type="entry name" value="WD_REPEATS_REGION"/>
    <property type="match status" value="1"/>
</dbReference>
<dbReference type="InterPro" id="IPR011047">
    <property type="entry name" value="Quinoprotein_ADH-like_sf"/>
</dbReference>
<dbReference type="SUPFAM" id="SSF50998">
    <property type="entry name" value="Quinoprotein alcohol dehydrogenase-like"/>
    <property type="match status" value="1"/>
</dbReference>
<organism evidence="2 3">
    <name type="scientific">Ridgeia piscesae</name>
    <name type="common">Tubeworm</name>
    <dbReference type="NCBI Taxonomy" id="27915"/>
    <lineage>
        <taxon>Eukaryota</taxon>
        <taxon>Metazoa</taxon>
        <taxon>Spiralia</taxon>
        <taxon>Lophotrochozoa</taxon>
        <taxon>Annelida</taxon>
        <taxon>Polychaeta</taxon>
        <taxon>Sedentaria</taxon>
        <taxon>Canalipalpata</taxon>
        <taxon>Sabellida</taxon>
        <taxon>Siboglinidae</taxon>
        <taxon>Ridgeia</taxon>
    </lineage>
</organism>
<reference evidence="2" key="1">
    <citation type="journal article" date="2023" name="Mol. Biol. Evol.">
        <title>Third-Generation Sequencing Reveals the Adaptive Role of the Epigenome in Three Deep-Sea Polychaetes.</title>
        <authorList>
            <person name="Perez M."/>
            <person name="Aroh O."/>
            <person name="Sun Y."/>
            <person name="Lan Y."/>
            <person name="Juniper S.K."/>
            <person name="Young C.R."/>
            <person name="Angers B."/>
            <person name="Qian P.Y."/>
        </authorList>
    </citation>
    <scope>NUCLEOTIDE SEQUENCE</scope>
    <source>
        <strain evidence="2">R07B-5</strain>
    </source>
</reference>
<keyword evidence="1" id="KW-0853">WD repeat</keyword>
<gene>
    <name evidence="2" type="ORF">NP493_570g01006</name>
</gene>
<protein>
    <submittedName>
        <fullName evidence="2">Uncharacterized protein</fullName>
    </submittedName>
</protein>
<dbReference type="PANTHER" id="PTHR19879:SF9">
    <property type="entry name" value="TRANSCRIPTION INITIATION FACTOR TFIID SUBUNIT 5"/>
    <property type="match status" value="1"/>
</dbReference>
<feature type="non-terminal residue" evidence="2">
    <location>
        <position position="298"/>
    </location>
</feature>
<comment type="caution">
    <text evidence="2">The sequence shown here is derived from an EMBL/GenBank/DDBJ whole genome shotgun (WGS) entry which is preliminary data.</text>
</comment>
<evidence type="ECO:0000313" key="3">
    <source>
        <dbReference type="Proteomes" id="UP001209878"/>
    </source>
</evidence>
<accession>A0AAD9KV29</accession>
<keyword evidence="3" id="KW-1185">Reference proteome</keyword>
<feature type="repeat" description="WD" evidence="1">
    <location>
        <begin position="236"/>
        <end position="277"/>
    </location>
</feature>
<dbReference type="EMBL" id="JAODUO010000569">
    <property type="protein sequence ID" value="KAK2177951.1"/>
    <property type="molecule type" value="Genomic_DNA"/>
</dbReference>
<dbReference type="Gene3D" id="2.130.10.10">
    <property type="entry name" value="YVTN repeat-like/Quinoprotein amine dehydrogenase"/>
    <property type="match status" value="1"/>
</dbReference>
<dbReference type="PANTHER" id="PTHR19879">
    <property type="entry name" value="TRANSCRIPTION INITIATION FACTOR TFIID"/>
    <property type="match status" value="1"/>
</dbReference>
<name>A0AAD9KV29_RIDPI</name>
<sequence length="298" mass="33454">RPGKKCVFGSAQTWDLEALLAYARRPNGQCYEFNHLALKTMQQLAAISAQRLSATYRRLDVEGSCEERTYGIRAITYTPDSTKIVVGFGQPKVLIDRNILLSWNLNKPNSDWSQEVEPICDTKMVVICCARTLTTLWAECVENYQVNDICFSPGGSGSVRQPWHLYVFTQRSINKLTLANKGDYCTGVSVRYSWRRDLDENHYGGCISSDGLMLASSCGANVLLWDAITGDRITTYGGHTDTVVRMCFSYDRAFLCTVSKDKTARVWRVPTRTLITVQPTLDCGTADKSHGLDAMYMF</sequence>
<dbReference type="InterPro" id="IPR001680">
    <property type="entry name" value="WD40_rpt"/>
</dbReference>
<dbReference type="Pfam" id="PF00400">
    <property type="entry name" value="WD40"/>
    <property type="match status" value="1"/>
</dbReference>
<evidence type="ECO:0000313" key="2">
    <source>
        <dbReference type="EMBL" id="KAK2177951.1"/>
    </source>
</evidence>
<evidence type="ECO:0000256" key="1">
    <source>
        <dbReference type="PROSITE-ProRule" id="PRU00221"/>
    </source>
</evidence>
<proteinExistence type="predicted"/>
<dbReference type="InterPro" id="IPR015943">
    <property type="entry name" value="WD40/YVTN_repeat-like_dom_sf"/>
</dbReference>